<dbReference type="GO" id="GO:0004252">
    <property type="term" value="F:serine-type endopeptidase activity"/>
    <property type="evidence" value="ECO:0007669"/>
    <property type="project" value="UniProtKB-UniRule"/>
</dbReference>
<feature type="repeat" description="ANK" evidence="6">
    <location>
        <begin position="305"/>
        <end position="337"/>
    </location>
</feature>
<sequence>MGEQENGQFLDPSFPEERSRSHSRSPSGRRKSPNLVSWSAGDVLHKATALGDVDTVIKTLRASPGCVDAREPRGRTALHEAARCGRTAIVKSLLEHGADINARSFMGYTPLTFASENGHIEIMLVLIERRADLNAASTAKATDLRGQTPLHRATFRENLRAVQLLAGKGVSINAVTANGMTAQQIAIQKGPLGIVQVLTASAEDSHNRDAHGQDATQYTQMLDEPRRTQVMEILTKWGDKSRYKSDFLRCQRSGELSRFFDAQGNLDLATMLCWSAAKGRRAVVEYVLDMSHLEHVELVNAKDRTGWTALHHAASGGESNIVQRLLETGAVIDVLTMNRSWTPLLLAAEKGRRRTVQMLLSHKADIFAKTHHGITALDLASEGGHRKTFQVLLDELQGIKLANTRTDPQRWRLTMLELEKAEAMKKKADEETSQVAEEIIDTMPLIGVKPNPNILFNGAFDGNMFSASRTGPNLVQSKTYNQLIKTWDEFFEFHEKDRRVKVAVLDTGFDPTHRDWDNPRALRFKNNQPESDPRDVKQRNRIKEFRDFCGSSDGIAHDGIDLDGHGTQVVGIILRLAPRADVYIARICEGDRNRGLPNHLQAEPSNTKSTGPQPAAVAAAIDWAIERNVDIINMSFGFSRPPLIVKQALERAKGKILVFAAMSNDGNNSPTGAAWPARDLDYAIGIHSCKEGGRKTSDFTPPHVPATHNLMVVGEGIITHWPEAKGGGFRLDDGTSFSTPVAAAMAALVLAFWYQRRSKKERTDVENLVDMEELRRNKAMSALMMQNMGSKGENVNFSYVRPQLLWTNYNPLSEEQLQPEFCDRMSQMTPWELTQSSKDIQNGVQERVAAK</sequence>
<dbReference type="Gene3D" id="3.40.50.200">
    <property type="entry name" value="Peptidase S8/S53 domain"/>
    <property type="match status" value="1"/>
</dbReference>
<keyword evidence="1 7" id="KW-0645">Protease</keyword>
<evidence type="ECO:0000256" key="6">
    <source>
        <dbReference type="PROSITE-ProRule" id="PRU00023"/>
    </source>
</evidence>
<dbReference type="EMBL" id="JANPWZ010000388">
    <property type="protein sequence ID" value="KAJ3577333.1"/>
    <property type="molecule type" value="Genomic_DNA"/>
</dbReference>
<dbReference type="GO" id="GO:0006508">
    <property type="term" value="P:proteolysis"/>
    <property type="evidence" value="ECO:0007669"/>
    <property type="project" value="UniProtKB-KW"/>
</dbReference>
<feature type="active site" description="Charge relay system" evidence="7">
    <location>
        <position position="506"/>
    </location>
</feature>
<dbReference type="SMART" id="SM00248">
    <property type="entry name" value="ANK"/>
    <property type="match status" value="8"/>
</dbReference>
<comment type="caution">
    <text evidence="12">The sequence shown here is derived from an EMBL/GenBank/DDBJ whole genome shotgun (WGS) entry which is preliminary data.</text>
</comment>
<name>A0A9W8NJ45_9PEZI</name>
<keyword evidence="10" id="KW-1133">Transmembrane helix</keyword>
<evidence type="ECO:0000313" key="13">
    <source>
        <dbReference type="Proteomes" id="UP001148614"/>
    </source>
</evidence>
<evidence type="ECO:0000256" key="4">
    <source>
        <dbReference type="ARBA" id="ARBA00022825"/>
    </source>
</evidence>
<dbReference type="InterPro" id="IPR036770">
    <property type="entry name" value="Ankyrin_rpt-contain_sf"/>
</dbReference>
<evidence type="ECO:0000313" key="12">
    <source>
        <dbReference type="EMBL" id="KAJ3577333.1"/>
    </source>
</evidence>
<feature type="repeat" description="ANK" evidence="6">
    <location>
        <begin position="339"/>
        <end position="371"/>
    </location>
</feature>
<feature type="repeat" description="ANK" evidence="6">
    <location>
        <begin position="106"/>
        <end position="138"/>
    </location>
</feature>
<comment type="similarity">
    <text evidence="7 8">Belongs to the peptidase S8 family.</text>
</comment>
<protein>
    <recommendedName>
        <fullName evidence="11">Peptidase S8/S53 domain-containing protein</fullName>
    </recommendedName>
</protein>
<evidence type="ECO:0000256" key="1">
    <source>
        <dbReference type="ARBA" id="ARBA00022670"/>
    </source>
</evidence>
<keyword evidence="10" id="KW-0812">Transmembrane</keyword>
<evidence type="ECO:0000256" key="10">
    <source>
        <dbReference type="SAM" id="Phobius"/>
    </source>
</evidence>
<gene>
    <name evidence="12" type="ORF">NPX13_g3236</name>
</gene>
<dbReference type="InterPro" id="IPR023827">
    <property type="entry name" value="Peptidase_S8_Asp-AS"/>
</dbReference>
<keyword evidence="3 7" id="KW-0378">Hydrolase</keyword>
<evidence type="ECO:0000259" key="11">
    <source>
        <dbReference type="Pfam" id="PF00082"/>
    </source>
</evidence>
<evidence type="ECO:0000256" key="3">
    <source>
        <dbReference type="ARBA" id="ARBA00022801"/>
    </source>
</evidence>
<dbReference type="InterPro" id="IPR000209">
    <property type="entry name" value="Peptidase_S8/S53_dom"/>
</dbReference>
<dbReference type="PROSITE" id="PS00136">
    <property type="entry name" value="SUBTILASE_ASP"/>
    <property type="match status" value="1"/>
</dbReference>
<dbReference type="InterPro" id="IPR023828">
    <property type="entry name" value="Peptidase_S8_Ser-AS"/>
</dbReference>
<evidence type="ECO:0000256" key="7">
    <source>
        <dbReference type="PROSITE-ProRule" id="PRU01240"/>
    </source>
</evidence>
<dbReference type="PROSITE" id="PS50297">
    <property type="entry name" value="ANK_REP_REGION"/>
    <property type="match status" value="5"/>
</dbReference>
<proteinExistence type="inferred from homology"/>
<feature type="domain" description="Peptidase S8/S53" evidence="11">
    <location>
        <begin position="498"/>
        <end position="756"/>
    </location>
</feature>
<dbReference type="Pfam" id="PF12796">
    <property type="entry name" value="Ank_2"/>
    <property type="match status" value="4"/>
</dbReference>
<dbReference type="VEuPathDB" id="FungiDB:F4678DRAFT_470497"/>
<dbReference type="CDD" id="cd00306">
    <property type="entry name" value="Peptidases_S8_S53"/>
    <property type="match status" value="1"/>
</dbReference>
<dbReference type="PRINTS" id="PR00723">
    <property type="entry name" value="SUBTILISIN"/>
</dbReference>
<dbReference type="InterPro" id="IPR036852">
    <property type="entry name" value="Peptidase_S8/S53_dom_sf"/>
</dbReference>
<keyword evidence="4 7" id="KW-0720">Serine protease</keyword>
<dbReference type="SUPFAM" id="SSF52743">
    <property type="entry name" value="Subtilisin-like"/>
    <property type="match status" value="1"/>
</dbReference>
<feature type="region of interest" description="Disordered" evidence="9">
    <location>
        <begin position="1"/>
        <end position="35"/>
    </location>
</feature>
<dbReference type="Gene3D" id="1.25.40.20">
    <property type="entry name" value="Ankyrin repeat-containing domain"/>
    <property type="match status" value="3"/>
</dbReference>
<evidence type="ECO:0000256" key="9">
    <source>
        <dbReference type="SAM" id="MobiDB-lite"/>
    </source>
</evidence>
<keyword evidence="2" id="KW-0677">Repeat</keyword>
<feature type="compositionally biased region" description="Polar residues" evidence="9">
    <location>
        <begin position="603"/>
        <end position="612"/>
    </location>
</feature>
<evidence type="ECO:0000256" key="2">
    <source>
        <dbReference type="ARBA" id="ARBA00022737"/>
    </source>
</evidence>
<dbReference type="PROSITE" id="PS50088">
    <property type="entry name" value="ANK_REPEAT"/>
    <property type="match status" value="5"/>
</dbReference>
<dbReference type="SUPFAM" id="SSF48403">
    <property type="entry name" value="Ankyrin repeat"/>
    <property type="match status" value="2"/>
</dbReference>
<dbReference type="PROSITE" id="PS00138">
    <property type="entry name" value="SUBTILASE_SER"/>
    <property type="match status" value="1"/>
</dbReference>
<keyword evidence="5 6" id="KW-0040">ANK repeat</keyword>
<feature type="compositionally biased region" description="Basic residues" evidence="9">
    <location>
        <begin position="21"/>
        <end position="32"/>
    </location>
</feature>
<feature type="active site" description="Charge relay system" evidence="7">
    <location>
        <position position="736"/>
    </location>
</feature>
<dbReference type="InterPro" id="IPR002110">
    <property type="entry name" value="Ankyrin_rpt"/>
</dbReference>
<accession>A0A9W8NJ45</accession>
<dbReference type="PROSITE" id="PS51892">
    <property type="entry name" value="SUBTILASE"/>
    <property type="match status" value="1"/>
</dbReference>
<dbReference type="PANTHER" id="PTHR24171">
    <property type="entry name" value="ANKYRIN REPEAT DOMAIN-CONTAINING PROTEIN 39-RELATED"/>
    <property type="match status" value="1"/>
</dbReference>
<keyword evidence="10" id="KW-0472">Membrane</keyword>
<feature type="active site" description="Charge relay system" evidence="7">
    <location>
        <position position="565"/>
    </location>
</feature>
<evidence type="ECO:0000256" key="8">
    <source>
        <dbReference type="RuleBase" id="RU003355"/>
    </source>
</evidence>
<feature type="region of interest" description="Disordered" evidence="9">
    <location>
        <begin position="594"/>
        <end position="613"/>
    </location>
</feature>
<keyword evidence="13" id="KW-1185">Reference proteome</keyword>
<dbReference type="AlphaFoldDB" id="A0A9W8NJ45"/>
<feature type="repeat" description="ANK" evidence="6">
    <location>
        <begin position="145"/>
        <end position="177"/>
    </location>
</feature>
<dbReference type="Pfam" id="PF00082">
    <property type="entry name" value="Peptidase_S8"/>
    <property type="match status" value="1"/>
</dbReference>
<dbReference type="Proteomes" id="UP001148614">
    <property type="component" value="Unassembled WGS sequence"/>
</dbReference>
<reference evidence="12" key="1">
    <citation type="submission" date="2022-07" db="EMBL/GenBank/DDBJ databases">
        <title>Genome Sequence of Xylaria arbuscula.</title>
        <authorList>
            <person name="Buettner E."/>
        </authorList>
    </citation>
    <scope>NUCLEOTIDE SEQUENCE</scope>
    <source>
        <strain evidence="12">VT107</strain>
    </source>
</reference>
<feature type="transmembrane region" description="Helical" evidence="10">
    <location>
        <begin position="737"/>
        <end position="754"/>
    </location>
</feature>
<dbReference type="InterPro" id="IPR015500">
    <property type="entry name" value="Peptidase_S8_subtilisin-rel"/>
</dbReference>
<evidence type="ECO:0000256" key="5">
    <source>
        <dbReference type="ARBA" id="ARBA00023043"/>
    </source>
</evidence>
<organism evidence="12 13">
    <name type="scientific">Xylaria arbuscula</name>
    <dbReference type="NCBI Taxonomy" id="114810"/>
    <lineage>
        <taxon>Eukaryota</taxon>
        <taxon>Fungi</taxon>
        <taxon>Dikarya</taxon>
        <taxon>Ascomycota</taxon>
        <taxon>Pezizomycotina</taxon>
        <taxon>Sordariomycetes</taxon>
        <taxon>Xylariomycetidae</taxon>
        <taxon>Xylariales</taxon>
        <taxon>Xylariaceae</taxon>
        <taxon>Xylaria</taxon>
    </lineage>
</organism>
<feature type="repeat" description="ANK" evidence="6">
    <location>
        <begin position="73"/>
        <end position="105"/>
    </location>
</feature>